<keyword evidence="2" id="KW-1185">Reference proteome</keyword>
<evidence type="ECO:0000313" key="2">
    <source>
        <dbReference type="Proteomes" id="UP000265120"/>
    </source>
</evidence>
<organism evidence="1 2">
    <name type="scientific">Cynoglossus semilaevis</name>
    <name type="common">Tongue sole</name>
    <dbReference type="NCBI Taxonomy" id="244447"/>
    <lineage>
        <taxon>Eukaryota</taxon>
        <taxon>Metazoa</taxon>
        <taxon>Chordata</taxon>
        <taxon>Craniata</taxon>
        <taxon>Vertebrata</taxon>
        <taxon>Euteleostomi</taxon>
        <taxon>Actinopterygii</taxon>
        <taxon>Neopterygii</taxon>
        <taxon>Teleostei</taxon>
        <taxon>Neoteleostei</taxon>
        <taxon>Acanthomorphata</taxon>
        <taxon>Carangaria</taxon>
        <taxon>Pleuronectiformes</taxon>
        <taxon>Pleuronectoidei</taxon>
        <taxon>Cynoglossidae</taxon>
        <taxon>Cynoglossinae</taxon>
        <taxon>Cynoglossus</taxon>
    </lineage>
</organism>
<dbReference type="InParanoid" id="A0A3P8UJM8"/>
<dbReference type="AlphaFoldDB" id="A0A3P8UJM8"/>
<reference evidence="1 2" key="1">
    <citation type="journal article" date="2014" name="Nat. Genet.">
        <title>Whole-genome sequence of a flatfish provides insights into ZW sex chromosome evolution and adaptation to a benthic lifestyle.</title>
        <authorList>
            <person name="Chen S."/>
            <person name="Zhang G."/>
            <person name="Shao C."/>
            <person name="Huang Q."/>
            <person name="Liu G."/>
            <person name="Zhang P."/>
            <person name="Song W."/>
            <person name="An N."/>
            <person name="Chalopin D."/>
            <person name="Volff J.N."/>
            <person name="Hong Y."/>
            <person name="Li Q."/>
            <person name="Sha Z."/>
            <person name="Zhou H."/>
            <person name="Xie M."/>
            <person name="Yu Q."/>
            <person name="Liu Y."/>
            <person name="Xiang H."/>
            <person name="Wang N."/>
            <person name="Wu K."/>
            <person name="Yang C."/>
            <person name="Zhou Q."/>
            <person name="Liao X."/>
            <person name="Yang L."/>
            <person name="Hu Q."/>
            <person name="Zhang J."/>
            <person name="Meng L."/>
            <person name="Jin L."/>
            <person name="Tian Y."/>
            <person name="Lian J."/>
            <person name="Yang J."/>
            <person name="Miao G."/>
            <person name="Liu S."/>
            <person name="Liang Z."/>
            <person name="Yan F."/>
            <person name="Li Y."/>
            <person name="Sun B."/>
            <person name="Zhang H."/>
            <person name="Zhang J."/>
            <person name="Zhu Y."/>
            <person name="Du M."/>
            <person name="Zhao Y."/>
            <person name="Schartl M."/>
            <person name="Tang Q."/>
            <person name="Wang J."/>
        </authorList>
    </citation>
    <scope>NUCLEOTIDE SEQUENCE</scope>
</reference>
<dbReference type="Proteomes" id="UP000265120">
    <property type="component" value="Chromosome 11"/>
</dbReference>
<dbReference type="Ensembl" id="ENSCSET00000002095.1">
    <property type="protein sequence ID" value="ENSCSEP00000002059.1"/>
    <property type="gene ID" value="ENSCSEG00000001390.1"/>
</dbReference>
<reference evidence="1" key="3">
    <citation type="submission" date="2025-09" db="UniProtKB">
        <authorList>
            <consortium name="Ensembl"/>
        </authorList>
    </citation>
    <scope>IDENTIFICATION</scope>
</reference>
<accession>A0A3P8UJM8</accession>
<name>A0A3P8UJM8_CYNSE</name>
<proteinExistence type="predicted"/>
<protein>
    <submittedName>
        <fullName evidence="1">Uncharacterized protein</fullName>
    </submittedName>
</protein>
<sequence>MSSEKKRKGTTILPLQLSRHAPANRLDWKGPLFIPQHKGWVETIIHKPNDPFLSVRPLCKERW</sequence>
<evidence type="ECO:0000313" key="1">
    <source>
        <dbReference type="Ensembl" id="ENSCSEP00000002059.1"/>
    </source>
</evidence>
<reference evidence="1" key="2">
    <citation type="submission" date="2025-08" db="UniProtKB">
        <authorList>
            <consortium name="Ensembl"/>
        </authorList>
    </citation>
    <scope>IDENTIFICATION</scope>
</reference>